<comment type="caution">
    <text evidence="2">The sequence shown here is derived from an EMBL/GenBank/DDBJ whole genome shotgun (WGS) entry which is preliminary data.</text>
</comment>
<name>A0A6G4WX15_9ACTN</name>
<organism evidence="2 3">
    <name type="scientific">Streptomyces boncukensis</name>
    <dbReference type="NCBI Taxonomy" id="2711219"/>
    <lineage>
        <taxon>Bacteria</taxon>
        <taxon>Bacillati</taxon>
        <taxon>Actinomycetota</taxon>
        <taxon>Actinomycetes</taxon>
        <taxon>Kitasatosporales</taxon>
        <taxon>Streptomycetaceae</taxon>
        <taxon>Streptomyces</taxon>
    </lineage>
</organism>
<protein>
    <submittedName>
        <fullName evidence="2">ImmA/IrrE family metallo-endopeptidase</fullName>
    </submittedName>
</protein>
<dbReference type="Proteomes" id="UP000477722">
    <property type="component" value="Unassembled WGS sequence"/>
</dbReference>
<dbReference type="Gene3D" id="1.10.10.2910">
    <property type="match status" value="1"/>
</dbReference>
<gene>
    <name evidence="2" type="ORF">G5C65_12545</name>
</gene>
<dbReference type="InterPro" id="IPR010359">
    <property type="entry name" value="IrrE_HExxH"/>
</dbReference>
<dbReference type="AlphaFoldDB" id="A0A6G4WX15"/>
<dbReference type="RefSeq" id="WP_165298865.1">
    <property type="nucleotide sequence ID" value="NZ_JAAKZZ010000100.1"/>
</dbReference>
<evidence type="ECO:0000313" key="3">
    <source>
        <dbReference type="Proteomes" id="UP000477722"/>
    </source>
</evidence>
<sequence length="149" mass="16596">MSVVGSFLIEPGRSYSPHQTLETLGVIVVRTWLRDTWGAWSYTRRKIVIASGLSLVQERCVLAHEVEHVIAAHDGCGDGQLAVRQERLADLEAARKLVAISDLCEVAQWADDIRLAAHELQVTERMLRIRLRDLEGEGWPWLAGSTIAG</sequence>
<keyword evidence="3" id="KW-1185">Reference proteome</keyword>
<dbReference type="EMBL" id="JAAKZZ010000100">
    <property type="protein sequence ID" value="NGO69170.1"/>
    <property type="molecule type" value="Genomic_DNA"/>
</dbReference>
<reference evidence="2 3" key="1">
    <citation type="submission" date="2020-02" db="EMBL/GenBank/DDBJ databases">
        <title>Whole-genome analyses of novel actinobacteria.</title>
        <authorList>
            <person name="Sahin N."/>
            <person name="Tatar D."/>
        </authorList>
    </citation>
    <scope>NUCLEOTIDE SEQUENCE [LARGE SCALE GENOMIC DNA]</scope>
    <source>
        <strain evidence="2 3">SB3404</strain>
    </source>
</reference>
<dbReference type="Pfam" id="PF06114">
    <property type="entry name" value="Peptidase_M78"/>
    <property type="match status" value="1"/>
</dbReference>
<evidence type="ECO:0000313" key="2">
    <source>
        <dbReference type="EMBL" id="NGO69170.1"/>
    </source>
</evidence>
<evidence type="ECO:0000259" key="1">
    <source>
        <dbReference type="Pfam" id="PF06114"/>
    </source>
</evidence>
<accession>A0A6G4WX15</accession>
<feature type="domain" description="IrrE N-terminal-like" evidence="1">
    <location>
        <begin position="39"/>
        <end position="131"/>
    </location>
</feature>
<proteinExistence type="predicted"/>